<feature type="non-terminal residue" evidence="1">
    <location>
        <position position="52"/>
    </location>
</feature>
<comment type="caution">
    <text evidence="1">The sequence shown here is derived from an EMBL/GenBank/DDBJ whole genome shotgun (WGS) entry which is preliminary data.</text>
</comment>
<organism evidence="1">
    <name type="scientific">marine sediment metagenome</name>
    <dbReference type="NCBI Taxonomy" id="412755"/>
    <lineage>
        <taxon>unclassified sequences</taxon>
        <taxon>metagenomes</taxon>
        <taxon>ecological metagenomes</taxon>
    </lineage>
</organism>
<sequence>MVNAGGFHDMMEFELTDVDKPFKLQGWAAEFIELTCLGIPYRIPPRRRRKTN</sequence>
<dbReference type="AlphaFoldDB" id="X1GX43"/>
<protein>
    <submittedName>
        <fullName evidence="1">Uncharacterized protein</fullName>
    </submittedName>
</protein>
<evidence type="ECO:0000313" key="1">
    <source>
        <dbReference type="EMBL" id="GAH37573.1"/>
    </source>
</evidence>
<dbReference type="EMBL" id="BARU01010809">
    <property type="protein sequence ID" value="GAH37573.1"/>
    <property type="molecule type" value="Genomic_DNA"/>
</dbReference>
<proteinExistence type="predicted"/>
<accession>X1GX43</accession>
<gene>
    <name evidence="1" type="ORF">S03H2_20501</name>
</gene>
<name>X1GX43_9ZZZZ</name>
<reference evidence="1" key="1">
    <citation type="journal article" date="2014" name="Front. Microbiol.">
        <title>High frequency of phylogenetically diverse reductive dehalogenase-homologous genes in deep subseafloor sedimentary metagenomes.</title>
        <authorList>
            <person name="Kawai M."/>
            <person name="Futagami T."/>
            <person name="Toyoda A."/>
            <person name="Takaki Y."/>
            <person name="Nishi S."/>
            <person name="Hori S."/>
            <person name="Arai W."/>
            <person name="Tsubouchi T."/>
            <person name="Morono Y."/>
            <person name="Uchiyama I."/>
            <person name="Ito T."/>
            <person name="Fujiyama A."/>
            <person name="Inagaki F."/>
            <person name="Takami H."/>
        </authorList>
    </citation>
    <scope>NUCLEOTIDE SEQUENCE</scope>
    <source>
        <strain evidence="1">Expedition CK06-06</strain>
    </source>
</reference>